<organism evidence="1 2">
    <name type="scientific">Mucilaginibacter lappiensis</name>
    <dbReference type="NCBI Taxonomy" id="354630"/>
    <lineage>
        <taxon>Bacteria</taxon>
        <taxon>Pseudomonadati</taxon>
        <taxon>Bacteroidota</taxon>
        <taxon>Sphingobacteriia</taxon>
        <taxon>Sphingobacteriales</taxon>
        <taxon>Sphingobacteriaceae</taxon>
        <taxon>Mucilaginibacter</taxon>
    </lineage>
</organism>
<protein>
    <recommendedName>
        <fullName evidence="3">Signal recognition particle subunit FFH/SRP54 (Srp54)</fullName>
    </recommendedName>
</protein>
<dbReference type="Proteomes" id="UP000548326">
    <property type="component" value="Unassembled WGS sequence"/>
</dbReference>
<accession>A0A841JL93</accession>
<evidence type="ECO:0000313" key="1">
    <source>
        <dbReference type="EMBL" id="MBB6131790.1"/>
    </source>
</evidence>
<evidence type="ECO:0000313" key="2">
    <source>
        <dbReference type="Proteomes" id="UP000548326"/>
    </source>
</evidence>
<evidence type="ECO:0008006" key="3">
    <source>
        <dbReference type="Google" id="ProtNLM"/>
    </source>
</evidence>
<dbReference type="RefSeq" id="WP_183590190.1">
    <property type="nucleotide sequence ID" value="NZ_JACHCA010000032.1"/>
</dbReference>
<dbReference type="EMBL" id="JACHCA010000032">
    <property type="protein sequence ID" value="MBB6131790.1"/>
    <property type="molecule type" value="Genomic_DNA"/>
</dbReference>
<dbReference type="SUPFAM" id="SSF52540">
    <property type="entry name" value="P-loop containing nucleoside triphosphate hydrolases"/>
    <property type="match status" value="1"/>
</dbReference>
<dbReference type="AlphaFoldDB" id="A0A841JL93"/>
<comment type="caution">
    <text evidence="1">The sequence shown here is derived from an EMBL/GenBank/DDBJ whole genome shotgun (WGS) entry which is preliminary data.</text>
</comment>
<name>A0A841JL93_9SPHI</name>
<sequence length="282" mass="31538">MELKKATRKQVKLRLNISAPSGAGKTYSALRMAKGLCGSWDKIAVIDTENGSASLYSHLGDFNTIDLTAPFTPEKYIQAIETCEAAGMEVIILDSTTHEWNCVLEENELLAQAKFRGNTWSAWSVTTPRHDRFVNKVLQSKAHIITCTRSKMETVMGEDKKVKKVGMKDQQREGWEYELTVSLNIERDTHMAIPSKDRTNLFEGKNPFLITEATGESIKNWCETGAVEKSGDIKLREATSLAELANTYKSLSKEEQVSFKTLKDELKEKLSPTDPQLKSVAA</sequence>
<gene>
    <name evidence="1" type="ORF">HDF22_005943</name>
</gene>
<reference evidence="1 2" key="1">
    <citation type="submission" date="2020-08" db="EMBL/GenBank/DDBJ databases">
        <title>Genomic Encyclopedia of Type Strains, Phase IV (KMG-V): Genome sequencing to study the core and pangenomes of soil and plant-associated prokaryotes.</title>
        <authorList>
            <person name="Whitman W."/>
        </authorList>
    </citation>
    <scope>NUCLEOTIDE SEQUENCE [LARGE SCALE GENOMIC DNA]</scope>
    <source>
        <strain evidence="1 2">MP601</strain>
    </source>
</reference>
<dbReference type="Pfam" id="PF13479">
    <property type="entry name" value="AAA_24"/>
    <property type="match status" value="1"/>
</dbReference>
<dbReference type="InterPro" id="IPR027417">
    <property type="entry name" value="P-loop_NTPase"/>
</dbReference>
<proteinExistence type="predicted"/>